<protein>
    <submittedName>
        <fullName evidence="1">Uncharacterized protein</fullName>
    </submittedName>
</protein>
<name>A0A5J5KYN3_9MICC</name>
<keyword evidence="2" id="KW-1185">Reference proteome</keyword>
<evidence type="ECO:0000313" key="2">
    <source>
        <dbReference type="Proteomes" id="UP000325957"/>
    </source>
</evidence>
<gene>
    <name evidence="1" type="ORF">FCK90_07905</name>
</gene>
<accession>A0A5J5KYN3</accession>
<dbReference type="OrthoDB" id="3781248at2"/>
<evidence type="ECO:0000313" key="1">
    <source>
        <dbReference type="EMBL" id="KAA9394410.1"/>
    </source>
</evidence>
<dbReference type="AlphaFoldDB" id="A0A5J5KYN3"/>
<reference evidence="1 2" key="1">
    <citation type="submission" date="2019-05" db="EMBL/GenBank/DDBJ databases">
        <title>Kocuria coralli sp. nov., a novel actinobacterium isolated from coral reef seawater.</title>
        <authorList>
            <person name="Li J."/>
        </authorList>
    </citation>
    <scope>NUCLEOTIDE SEQUENCE [LARGE SCALE GENOMIC DNA]</scope>
    <source>
        <strain evidence="1 2">SCSIO 13007</strain>
    </source>
</reference>
<comment type="caution">
    <text evidence="1">The sequence shown here is derived from an EMBL/GenBank/DDBJ whole genome shotgun (WGS) entry which is preliminary data.</text>
</comment>
<dbReference type="EMBL" id="SZWF01000007">
    <property type="protein sequence ID" value="KAA9394410.1"/>
    <property type="molecule type" value="Genomic_DNA"/>
</dbReference>
<dbReference type="Proteomes" id="UP000325957">
    <property type="component" value="Unassembled WGS sequence"/>
</dbReference>
<proteinExistence type="predicted"/>
<organism evidence="1 2">
    <name type="scientific">Kocuria coralli</name>
    <dbReference type="NCBI Taxonomy" id="1461025"/>
    <lineage>
        <taxon>Bacteria</taxon>
        <taxon>Bacillati</taxon>
        <taxon>Actinomycetota</taxon>
        <taxon>Actinomycetes</taxon>
        <taxon>Micrococcales</taxon>
        <taxon>Micrococcaceae</taxon>
        <taxon>Kocuria</taxon>
    </lineage>
</organism>
<sequence>MWWLPVGAGGRVVARSSRLWERGRALRDHRAPRPLFHAALEIQEQGRRTLIEMAPAWGPHAGTHGVVATGPVGARPLGRSRFFRYEIRCWEDGLLPDREYAPDPPVRIPLTPGDARAALEHLRTAPRYTWGRDPLDAGEMWNSNSLIAWLLQVIDAGPADLHPPSGGLAPGWSAGIAAAQLR</sequence>